<evidence type="ECO:0000313" key="7">
    <source>
        <dbReference type="EMBL" id="MFD2938205.1"/>
    </source>
</evidence>
<evidence type="ECO:0000259" key="6">
    <source>
        <dbReference type="SMART" id="SM00534"/>
    </source>
</evidence>
<evidence type="ECO:0000256" key="1">
    <source>
        <dbReference type="ARBA" id="ARBA00022741"/>
    </source>
</evidence>
<organism evidence="7 8">
    <name type="scientific">Spirosoma flavum</name>
    <dbReference type="NCBI Taxonomy" id="2048557"/>
    <lineage>
        <taxon>Bacteria</taxon>
        <taxon>Pseudomonadati</taxon>
        <taxon>Bacteroidota</taxon>
        <taxon>Cytophagia</taxon>
        <taxon>Cytophagales</taxon>
        <taxon>Cytophagaceae</taxon>
        <taxon>Spirosoma</taxon>
    </lineage>
</organism>
<keyword evidence="1" id="KW-0547">Nucleotide-binding</keyword>
<dbReference type="InterPro" id="IPR027417">
    <property type="entry name" value="P-loop_NTPase"/>
</dbReference>
<feature type="transmembrane region" description="Helical" evidence="5">
    <location>
        <begin position="53"/>
        <end position="70"/>
    </location>
</feature>
<dbReference type="RefSeq" id="WP_381508922.1">
    <property type="nucleotide sequence ID" value="NZ_JBHUOM010000048.1"/>
</dbReference>
<keyword evidence="8" id="KW-1185">Reference proteome</keyword>
<feature type="transmembrane region" description="Helical" evidence="5">
    <location>
        <begin position="29"/>
        <end position="47"/>
    </location>
</feature>
<evidence type="ECO:0000256" key="3">
    <source>
        <dbReference type="ARBA" id="ARBA00023125"/>
    </source>
</evidence>
<dbReference type="SMART" id="SM00534">
    <property type="entry name" value="MUTSac"/>
    <property type="match status" value="1"/>
</dbReference>
<dbReference type="SUPFAM" id="SSF48334">
    <property type="entry name" value="DNA repair protein MutS, domain III"/>
    <property type="match status" value="1"/>
</dbReference>
<dbReference type="Gene3D" id="1.10.1420.10">
    <property type="match status" value="1"/>
</dbReference>
<gene>
    <name evidence="7" type="ORF">ACFS25_30860</name>
</gene>
<reference evidence="8" key="1">
    <citation type="journal article" date="2019" name="Int. J. Syst. Evol. Microbiol.">
        <title>The Global Catalogue of Microorganisms (GCM) 10K type strain sequencing project: providing services to taxonomists for standard genome sequencing and annotation.</title>
        <authorList>
            <consortium name="The Broad Institute Genomics Platform"/>
            <consortium name="The Broad Institute Genome Sequencing Center for Infectious Disease"/>
            <person name="Wu L."/>
            <person name="Ma J."/>
        </authorList>
    </citation>
    <scope>NUCLEOTIDE SEQUENCE [LARGE SCALE GENOMIC DNA]</scope>
    <source>
        <strain evidence="8">KCTC 52490</strain>
    </source>
</reference>
<dbReference type="Pfam" id="PF00488">
    <property type="entry name" value="MutS_V"/>
    <property type="match status" value="2"/>
</dbReference>
<dbReference type="InterPro" id="IPR045076">
    <property type="entry name" value="MutS"/>
</dbReference>
<protein>
    <submittedName>
        <fullName evidence="7">DNA mismatch repair protein MutS</fullName>
    </submittedName>
</protein>
<feature type="domain" description="DNA mismatch repair proteins mutS family" evidence="6">
    <location>
        <begin position="419"/>
        <end position="632"/>
    </location>
</feature>
<evidence type="ECO:0000256" key="5">
    <source>
        <dbReference type="SAM" id="Phobius"/>
    </source>
</evidence>
<name>A0ABW6AS26_9BACT</name>
<dbReference type="PIRSF" id="PIRSF037677">
    <property type="entry name" value="DNA_mis_repair_Msh6"/>
    <property type="match status" value="1"/>
</dbReference>
<sequence>MPTETVFTERQQKFTQAEEAAQRQHNQLAFWRLVWFIGIVAAIWLLIQLNQQLGAIVALVTGLIGFLILLKKHQSVRHKRDLAHQLVLINKDEASRLKRQYLRPETGEQFASPTHYYSGDLDVFGKHSLFRLLNRTHTYGGQKRLATWLKAPSAPESIRLRQQAVAELNPQIEWRQQLEALAYVESAISRSPDVLIKWATEKTSPLPGYLTIIRFVFPAITLSLFVAWLMGYVPGGVVLLGLAVHGLVLSQTSGRAKEVSEQTFEISAALRAFRALFQHAEKFKGDAVRLRAIQQALTSGNQSASEAIGQLGRLTEGLNYRRNPYFFLLFGIATLWDVHYLFRLERWRQTHGPDINRWFEALSELEALNSLAGFSYAHPTYATPDIVEDQFTLDITLATHPLLAQNRSVANSLIVRGSGKTILITGSNMSGKSTFLRTVGANVVLALAGAVVSAERFSCSPVRVFTSMRTQDSLEESTSSFYAELKRLQTLIGLTKPKADRPQTHLSQERLDGQQFPEEHPDGASPSQDRLPVLYFLDEILKGTNSADRHRGAEALIRQLHQTTASGFVSTHDLELGQLTDADGFVRNYHFQSDLNNGELIFDYKLRNGICESFNASQLMQAIGIEMGVVQK</sequence>
<keyword evidence="5" id="KW-0472">Membrane</keyword>
<evidence type="ECO:0000313" key="8">
    <source>
        <dbReference type="Proteomes" id="UP001597512"/>
    </source>
</evidence>
<dbReference type="PANTHER" id="PTHR11361">
    <property type="entry name" value="DNA MISMATCH REPAIR PROTEIN MUTS FAMILY MEMBER"/>
    <property type="match status" value="1"/>
</dbReference>
<feature type="region of interest" description="Disordered" evidence="4">
    <location>
        <begin position="510"/>
        <end position="529"/>
    </location>
</feature>
<keyword evidence="3" id="KW-0238">DNA-binding</keyword>
<keyword evidence="2" id="KW-0067">ATP-binding</keyword>
<dbReference type="InterPro" id="IPR036187">
    <property type="entry name" value="DNA_mismatch_repair_MutS_sf"/>
</dbReference>
<dbReference type="Gene3D" id="3.40.50.300">
    <property type="entry name" value="P-loop containing nucleotide triphosphate hydrolases"/>
    <property type="match status" value="1"/>
</dbReference>
<dbReference type="PANTHER" id="PTHR11361:SF99">
    <property type="entry name" value="DNA MISMATCH REPAIR PROTEIN"/>
    <property type="match status" value="1"/>
</dbReference>
<dbReference type="Pfam" id="PF05192">
    <property type="entry name" value="MutS_III"/>
    <property type="match status" value="1"/>
</dbReference>
<proteinExistence type="predicted"/>
<evidence type="ECO:0000256" key="4">
    <source>
        <dbReference type="SAM" id="MobiDB-lite"/>
    </source>
</evidence>
<evidence type="ECO:0000256" key="2">
    <source>
        <dbReference type="ARBA" id="ARBA00022840"/>
    </source>
</evidence>
<feature type="transmembrane region" description="Helical" evidence="5">
    <location>
        <begin position="325"/>
        <end position="342"/>
    </location>
</feature>
<comment type="caution">
    <text evidence="7">The sequence shown here is derived from an EMBL/GenBank/DDBJ whole genome shotgun (WGS) entry which is preliminary data.</text>
</comment>
<dbReference type="SUPFAM" id="SSF52540">
    <property type="entry name" value="P-loop containing nucleoside triphosphate hydrolases"/>
    <property type="match status" value="1"/>
</dbReference>
<keyword evidence="5" id="KW-0812">Transmembrane</keyword>
<keyword evidence="5" id="KW-1133">Transmembrane helix</keyword>
<dbReference type="EMBL" id="JBHUOM010000048">
    <property type="protein sequence ID" value="MFD2938205.1"/>
    <property type="molecule type" value="Genomic_DNA"/>
</dbReference>
<accession>A0ABW6AS26</accession>
<feature type="transmembrane region" description="Helical" evidence="5">
    <location>
        <begin position="212"/>
        <end position="233"/>
    </location>
</feature>
<dbReference type="InterPro" id="IPR017261">
    <property type="entry name" value="DNA_mismatch_repair_MutS/MSH"/>
</dbReference>
<dbReference type="Proteomes" id="UP001597512">
    <property type="component" value="Unassembled WGS sequence"/>
</dbReference>
<dbReference type="InterPro" id="IPR007696">
    <property type="entry name" value="DNA_mismatch_repair_MutS_core"/>
</dbReference>
<feature type="compositionally biased region" description="Basic and acidic residues" evidence="4">
    <location>
        <begin position="510"/>
        <end position="522"/>
    </location>
</feature>
<dbReference type="InterPro" id="IPR000432">
    <property type="entry name" value="DNA_mismatch_repair_MutS_C"/>
</dbReference>